<sequence>MLTTRYLRVGSTPYIQRGDAMSDAHGDDGITLSRVVEVMARRLNHLVGARCLRSNGVAVGRNWTETLAKVSKVNQDTLLAKDVTQQALELLRVHSLIGNKRVTWYDLKGLNADMVTSFSNWLDKALDSPPLDESWVTQYPFPLTPIDDTSLRNFDRSKPKLVKVWQEGGRTYFQFFSVRTYNERVELAPTSFSKDAYENIRQYSKIIGIKQKFAPCFDTVVVDRSEQRIELRVDVPSAHVPNEIQQIANQHVLGSFNALSYQGCQTSIVGLSAFDFFPMLLPLYRDNTAGKVSTLGFAAYAEDSASNNTGRPIRKKGHDLREDKFHKSGAAAVEDLRPYTIGVEWPALGRKDEVIELEIPGSIHCLYKSRALHVANLSGCVTFAEYEFLTHKIWHYSEIAAKLAAEALSQAQKAIESAKAGA</sequence>
<dbReference type="HOGENOM" id="CLU_649930_0_0_4"/>
<gene>
    <name evidence="1" type="ordered locus">Aave_3260</name>
</gene>
<organism evidence="1 2">
    <name type="scientific">Paracidovorax citrulli (strain AAC00-1)</name>
    <name type="common">Acidovorax citrulli</name>
    <dbReference type="NCBI Taxonomy" id="397945"/>
    <lineage>
        <taxon>Bacteria</taxon>
        <taxon>Pseudomonadati</taxon>
        <taxon>Pseudomonadota</taxon>
        <taxon>Betaproteobacteria</taxon>
        <taxon>Burkholderiales</taxon>
        <taxon>Comamonadaceae</taxon>
        <taxon>Paracidovorax</taxon>
    </lineage>
</organism>
<dbReference type="Proteomes" id="UP000002596">
    <property type="component" value="Chromosome"/>
</dbReference>
<dbReference type="AlphaFoldDB" id="A1TS84"/>
<evidence type="ECO:0000313" key="1">
    <source>
        <dbReference type="EMBL" id="ABM33822.1"/>
    </source>
</evidence>
<accession>A1TS84</accession>
<name>A1TS84_PARC0</name>
<evidence type="ECO:0000313" key="2">
    <source>
        <dbReference type="Proteomes" id="UP000002596"/>
    </source>
</evidence>
<dbReference type="KEGG" id="aav:Aave_3260"/>
<protein>
    <submittedName>
        <fullName evidence="1">Uncharacterized protein</fullName>
    </submittedName>
</protein>
<reference evidence="1" key="1">
    <citation type="submission" date="2006-12" db="EMBL/GenBank/DDBJ databases">
        <title>Complete sequence of Acidovorax avenae subsp. citrulli AAC00-1.</title>
        <authorList>
            <consortium name="US DOE Joint Genome Institute"/>
            <person name="Copeland A."/>
            <person name="Lucas S."/>
            <person name="Lapidus A."/>
            <person name="Barry K."/>
            <person name="Detter J.C."/>
            <person name="Glavina del Rio T."/>
            <person name="Dalin E."/>
            <person name="Tice H."/>
            <person name="Pitluck S."/>
            <person name="Kiss H."/>
            <person name="Brettin T."/>
            <person name="Bruce D."/>
            <person name="Han C."/>
            <person name="Tapia R."/>
            <person name="Gilna P."/>
            <person name="Schmutz J."/>
            <person name="Larimer F."/>
            <person name="Land M."/>
            <person name="Hauser L."/>
            <person name="Kyrpides N."/>
            <person name="Kim E."/>
            <person name="Stahl D."/>
            <person name="Richardson P."/>
        </authorList>
    </citation>
    <scope>NUCLEOTIDE SEQUENCE</scope>
    <source>
        <strain evidence="1">AAC00-1</strain>
    </source>
</reference>
<dbReference type="EMBL" id="CP000512">
    <property type="protein sequence ID" value="ABM33822.1"/>
    <property type="molecule type" value="Genomic_DNA"/>
</dbReference>
<proteinExistence type="predicted"/>